<dbReference type="EMBL" id="BPVZ01000489">
    <property type="protein sequence ID" value="GKV51345.1"/>
    <property type="molecule type" value="Genomic_DNA"/>
</dbReference>
<comment type="caution">
    <text evidence="3">The sequence shown here is derived from an EMBL/GenBank/DDBJ whole genome shotgun (WGS) entry which is preliminary data.</text>
</comment>
<evidence type="ECO:0000256" key="2">
    <source>
        <dbReference type="SAM" id="SignalP"/>
    </source>
</evidence>
<name>A0AAV5MP71_9ROSI</name>
<sequence>MDRFSLIIFCFLVASILFIAGVQSGTAQSKGQNSKHSSPTAPSQGQKNPPPAHQNSPSNSGKRPEVCSNYAALNRNPKVTEDCYPRKPIRCSGRGCG</sequence>
<keyword evidence="2" id="KW-0732">Signal</keyword>
<dbReference type="Proteomes" id="UP001054252">
    <property type="component" value="Unassembled WGS sequence"/>
</dbReference>
<feature type="region of interest" description="Disordered" evidence="1">
    <location>
        <begin position="27"/>
        <end position="67"/>
    </location>
</feature>
<evidence type="ECO:0000313" key="4">
    <source>
        <dbReference type="Proteomes" id="UP001054252"/>
    </source>
</evidence>
<organism evidence="3 4">
    <name type="scientific">Rubroshorea leprosula</name>
    <dbReference type="NCBI Taxonomy" id="152421"/>
    <lineage>
        <taxon>Eukaryota</taxon>
        <taxon>Viridiplantae</taxon>
        <taxon>Streptophyta</taxon>
        <taxon>Embryophyta</taxon>
        <taxon>Tracheophyta</taxon>
        <taxon>Spermatophyta</taxon>
        <taxon>Magnoliopsida</taxon>
        <taxon>eudicotyledons</taxon>
        <taxon>Gunneridae</taxon>
        <taxon>Pentapetalae</taxon>
        <taxon>rosids</taxon>
        <taxon>malvids</taxon>
        <taxon>Malvales</taxon>
        <taxon>Dipterocarpaceae</taxon>
        <taxon>Rubroshorea</taxon>
    </lineage>
</organism>
<feature type="compositionally biased region" description="Polar residues" evidence="1">
    <location>
        <begin position="27"/>
        <end position="61"/>
    </location>
</feature>
<proteinExistence type="predicted"/>
<evidence type="ECO:0000313" key="3">
    <source>
        <dbReference type="EMBL" id="GKV51345.1"/>
    </source>
</evidence>
<accession>A0AAV5MP71</accession>
<dbReference type="AlphaFoldDB" id="A0AAV5MP71"/>
<protein>
    <submittedName>
        <fullName evidence="3">Uncharacterized protein</fullName>
    </submittedName>
</protein>
<keyword evidence="4" id="KW-1185">Reference proteome</keyword>
<feature type="chain" id="PRO_5043797884" evidence="2">
    <location>
        <begin position="25"/>
        <end position="97"/>
    </location>
</feature>
<reference evidence="3 4" key="1">
    <citation type="journal article" date="2021" name="Commun. Biol.">
        <title>The genome of Shorea leprosula (Dipterocarpaceae) highlights the ecological relevance of drought in aseasonal tropical rainforests.</title>
        <authorList>
            <person name="Ng K.K.S."/>
            <person name="Kobayashi M.J."/>
            <person name="Fawcett J.A."/>
            <person name="Hatakeyama M."/>
            <person name="Paape T."/>
            <person name="Ng C.H."/>
            <person name="Ang C.C."/>
            <person name="Tnah L.H."/>
            <person name="Lee C.T."/>
            <person name="Nishiyama T."/>
            <person name="Sese J."/>
            <person name="O'Brien M.J."/>
            <person name="Copetti D."/>
            <person name="Mohd Noor M.I."/>
            <person name="Ong R.C."/>
            <person name="Putra M."/>
            <person name="Sireger I.Z."/>
            <person name="Indrioko S."/>
            <person name="Kosugi Y."/>
            <person name="Izuno A."/>
            <person name="Isagi Y."/>
            <person name="Lee S.L."/>
            <person name="Shimizu K.K."/>
        </authorList>
    </citation>
    <scope>NUCLEOTIDE SEQUENCE [LARGE SCALE GENOMIC DNA]</scope>
    <source>
        <strain evidence="3">214</strain>
    </source>
</reference>
<feature type="signal peptide" evidence="2">
    <location>
        <begin position="1"/>
        <end position="24"/>
    </location>
</feature>
<evidence type="ECO:0000256" key="1">
    <source>
        <dbReference type="SAM" id="MobiDB-lite"/>
    </source>
</evidence>
<gene>
    <name evidence="3" type="ORF">SLEP1_g58012</name>
</gene>